<accession>A0A6A4Z4G7</accession>
<gene>
    <name evidence="4" type="ORF">AaE_014947</name>
</gene>
<evidence type="ECO:0000256" key="2">
    <source>
        <dbReference type="ARBA" id="ARBA00022723"/>
    </source>
</evidence>
<dbReference type="Proteomes" id="UP000469452">
    <property type="component" value="Unassembled WGS sequence"/>
</dbReference>
<evidence type="ECO:0000256" key="1">
    <source>
        <dbReference type="ARBA" id="ARBA00001968"/>
    </source>
</evidence>
<dbReference type="VEuPathDB" id="FungiDB:H257_14780"/>
<evidence type="ECO:0000259" key="3">
    <source>
        <dbReference type="Pfam" id="PF13359"/>
    </source>
</evidence>
<comment type="cofactor">
    <cofactor evidence="1">
        <name>a divalent metal cation</name>
        <dbReference type="ChEBI" id="CHEBI:60240"/>
    </cofactor>
</comment>
<proteinExistence type="predicted"/>
<dbReference type="InterPro" id="IPR027806">
    <property type="entry name" value="HARBI1_dom"/>
</dbReference>
<dbReference type="EMBL" id="VJMI01020424">
    <property type="protein sequence ID" value="KAF0704423.1"/>
    <property type="molecule type" value="Genomic_DNA"/>
</dbReference>
<dbReference type="AlphaFoldDB" id="A0A6A4Z4G7"/>
<dbReference type="GO" id="GO:0046872">
    <property type="term" value="F:metal ion binding"/>
    <property type="evidence" value="ECO:0007669"/>
    <property type="project" value="UniProtKB-KW"/>
</dbReference>
<comment type="caution">
    <text evidence="4">The sequence shown here is derived from an EMBL/GenBank/DDBJ whole genome shotgun (WGS) entry which is preliminary data.</text>
</comment>
<dbReference type="PANTHER" id="PTHR34615">
    <property type="entry name" value="PX DOMAIN-CONTAINING PROTEIN"/>
    <property type="match status" value="1"/>
</dbReference>
<protein>
    <recommendedName>
        <fullName evidence="3">DDE Tnp4 domain-containing protein</fullName>
    </recommendedName>
</protein>
<name>A0A6A4Z4G7_APHAT</name>
<reference evidence="4 5" key="1">
    <citation type="submission" date="2019-06" db="EMBL/GenBank/DDBJ databases">
        <title>Genomics analysis of Aphanomyces spp. identifies a new class of oomycete effector associated with host adaptation.</title>
        <authorList>
            <person name="Gaulin E."/>
        </authorList>
    </citation>
    <scope>NUCLEOTIDE SEQUENCE [LARGE SCALE GENOMIC DNA]</scope>
    <source>
        <strain evidence="4 5">E</strain>
    </source>
</reference>
<dbReference type="Pfam" id="PF13359">
    <property type="entry name" value="DDE_Tnp_4"/>
    <property type="match status" value="1"/>
</dbReference>
<dbReference type="PANTHER" id="PTHR34615:SF1">
    <property type="entry name" value="PX DOMAIN-CONTAINING PROTEIN"/>
    <property type="match status" value="1"/>
</dbReference>
<evidence type="ECO:0000313" key="5">
    <source>
        <dbReference type="Proteomes" id="UP000469452"/>
    </source>
</evidence>
<organism evidence="4 5">
    <name type="scientific">Aphanomyces astaci</name>
    <name type="common">Crayfish plague agent</name>
    <dbReference type="NCBI Taxonomy" id="112090"/>
    <lineage>
        <taxon>Eukaryota</taxon>
        <taxon>Sar</taxon>
        <taxon>Stramenopiles</taxon>
        <taxon>Oomycota</taxon>
        <taxon>Saprolegniomycetes</taxon>
        <taxon>Saprolegniales</taxon>
        <taxon>Verrucalvaceae</taxon>
        <taxon>Aphanomyces</taxon>
    </lineage>
</organism>
<evidence type="ECO:0000313" key="4">
    <source>
        <dbReference type="EMBL" id="KAF0704423.1"/>
    </source>
</evidence>
<sequence length="368" mass="42728">MLSCQEIEVLLKKRRTSKLRQRLRLLRLLACVVERPIIPNVRFALQTITDADSRLKFRFDVAGVQRLVVALRMPEVVVTSSRDRCLASEALCITLYRMSYPRRYYDMMATFGRSRESIYRIFNDVIDFLFDKWKELLYFCDSIVVPRLVMYSAAVKTKGSYMDNIFGFIDGSKFETCRITQKRDRVASSFADLQRLIYSGHKRRHCLNFQAVTAPDGLCVHFWGAVEGSRHDTTLLRLSKLEAYLDARRDLFRDFLVYGDPAYGVLEWICSGYKGSDLDDRRNEFNSSMSKVRQSVEWSFGIMKKNWAMVGYKMQQKIMLQSVGKVIMVAMLFTNCHCCYHGGNQISSYFNLTPPSLEEYLQLPNDGN</sequence>
<feature type="domain" description="DDE Tnp4" evidence="3">
    <location>
        <begin position="193"/>
        <end position="335"/>
    </location>
</feature>
<keyword evidence="2" id="KW-0479">Metal-binding</keyword>